<dbReference type="AlphaFoldDB" id="A0A319DGM3"/>
<dbReference type="Proteomes" id="UP000247810">
    <property type="component" value="Unassembled WGS sequence"/>
</dbReference>
<evidence type="ECO:0000313" key="1">
    <source>
        <dbReference type="EMBL" id="PYH96479.1"/>
    </source>
</evidence>
<accession>A0A319DGM3</accession>
<gene>
    <name evidence="1" type="ORF">BO71DRAFT_428066</name>
</gene>
<dbReference type="OrthoDB" id="4499271at2759"/>
<proteinExistence type="predicted"/>
<dbReference type="EMBL" id="KZ825837">
    <property type="protein sequence ID" value="PYH96479.1"/>
    <property type="molecule type" value="Genomic_DNA"/>
</dbReference>
<sequence length="259" mass="29137">MVDVQVARSLDEAGVPSVFMLDGQLSAYGIDIVRMTSAWVIADELIERACEALRSADFCVCEKGEDCGGMKPNLDFEDFAPAYHFHFPLRKDFFPEGNEWTETLELYRKSDVLPNLPDPELGPPTPDDPNYMLVSDPSLPVDEIGIGGGRWPVGAYPIKIPRVPRFIEAMFQVILRHNPDNHPMWSQWGMGLSSIAGYSDYCLERQKVNILTPNWDDVNPPARRFIELLSGGGELKDCIKYLSEVRGEMVERGERPQSS</sequence>
<keyword evidence="2" id="KW-1185">Reference proteome</keyword>
<reference evidence="1 2" key="1">
    <citation type="submission" date="2018-02" db="EMBL/GenBank/DDBJ databases">
        <title>The genomes of Aspergillus section Nigri reveals drivers in fungal speciation.</title>
        <authorList>
            <consortium name="DOE Joint Genome Institute"/>
            <person name="Vesth T.C."/>
            <person name="Nybo J."/>
            <person name="Theobald S."/>
            <person name="Brandl J."/>
            <person name="Frisvad J.C."/>
            <person name="Nielsen K.F."/>
            <person name="Lyhne E.K."/>
            <person name="Kogle M.E."/>
            <person name="Kuo A."/>
            <person name="Riley R."/>
            <person name="Clum A."/>
            <person name="Nolan M."/>
            <person name="Lipzen A."/>
            <person name="Salamov A."/>
            <person name="Henrissat B."/>
            <person name="Wiebenga A."/>
            <person name="De vries R.P."/>
            <person name="Grigoriev I.V."/>
            <person name="Mortensen U.H."/>
            <person name="Andersen M.R."/>
            <person name="Baker S.E."/>
        </authorList>
    </citation>
    <scope>NUCLEOTIDE SEQUENCE [LARGE SCALE GENOMIC DNA]</scope>
    <source>
        <strain evidence="1 2">CBS 707.79</strain>
    </source>
</reference>
<dbReference type="VEuPathDB" id="FungiDB:BO71DRAFT_428066"/>
<name>A0A319DGM3_9EURO</name>
<evidence type="ECO:0000313" key="2">
    <source>
        <dbReference type="Proteomes" id="UP000247810"/>
    </source>
</evidence>
<protein>
    <submittedName>
        <fullName evidence="1">Uncharacterized protein</fullName>
    </submittedName>
</protein>
<organism evidence="1 2">
    <name type="scientific">Aspergillus ellipticus CBS 707.79</name>
    <dbReference type="NCBI Taxonomy" id="1448320"/>
    <lineage>
        <taxon>Eukaryota</taxon>
        <taxon>Fungi</taxon>
        <taxon>Dikarya</taxon>
        <taxon>Ascomycota</taxon>
        <taxon>Pezizomycotina</taxon>
        <taxon>Eurotiomycetes</taxon>
        <taxon>Eurotiomycetidae</taxon>
        <taxon>Eurotiales</taxon>
        <taxon>Aspergillaceae</taxon>
        <taxon>Aspergillus</taxon>
        <taxon>Aspergillus subgen. Circumdati</taxon>
    </lineage>
</organism>